<dbReference type="AlphaFoldDB" id="A0A0D0DX96"/>
<dbReference type="Proteomes" id="UP000054538">
    <property type="component" value="Unassembled WGS sequence"/>
</dbReference>
<accession>A0A0D0DX96</accession>
<reference evidence="1 2" key="1">
    <citation type="submission" date="2014-04" db="EMBL/GenBank/DDBJ databases">
        <authorList>
            <consortium name="DOE Joint Genome Institute"/>
            <person name="Kuo A."/>
            <person name="Kohler A."/>
            <person name="Jargeat P."/>
            <person name="Nagy L.G."/>
            <person name="Floudas D."/>
            <person name="Copeland A."/>
            <person name="Barry K.W."/>
            <person name="Cichocki N."/>
            <person name="Veneault-Fourrey C."/>
            <person name="LaButti K."/>
            <person name="Lindquist E.A."/>
            <person name="Lipzen A."/>
            <person name="Lundell T."/>
            <person name="Morin E."/>
            <person name="Murat C."/>
            <person name="Sun H."/>
            <person name="Tunlid A."/>
            <person name="Henrissat B."/>
            <person name="Grigoriev I.V."/>
            <person name="Hibbett D.S."/>
            <person name="Martin F."/>
            <person name="Nordberg H.P."/>
            <person name="Cantor M.N."/>
            <person name="Hua S.X."/>
        </authorList>
    </citation>
    <scope>NUCLEOTIDE SEQUENCE [LARGE SCALE GENOMIC DNA]</scope>
    <source>
        <strain evidence="1 2">Ve08.2h10</strain>
    </source>
</reference>
<evidence type="ECO:0000313" key="2">
    <source>
        <dbReference type="Proteomes" id="UP000054538"/>
    </source>
</evidence>
<sequence>MATAYIEYRPVQSYRDVLPPGAFLPQPEVDQPLKETLQELTVTARDSLAKNALCREIEMLCHATLTIENAFCDIKQKLSEATKAQRQRVQLYETCCDLESQWKQHHETYRQLLRDSRKVAGKAQYAVDGAACAWCHARFLTYTSYPRLPQGLFALLA</sequence>
<organism evidence="1 2">
    <name type="scientific">Paxillus rubicundulus Ve08.2h10</name>
    <dbReference type="NCBI Taxonomy" id="930991"/>
    <lineage>
        <taxon>Eukaryota</taxon>
        <taxon>Fungi</taxon>
        <taxon>Dikarya</taxon>
        <taxon>Basidiomycota</taxon>
        <taxon>Agaricomycotina</taxon>
        <taxon>Agaricomycetes</taxon>
        <taxon>Agaricomycetidae</taxon>
        <taxon>Boletales</taxon>
        <taxon>Paxilineae</taxon>
        <taxon>Paxillaceae</taxon>
        <taxon>Paxillus</taxon>
    </lineage>
</organism>
<reference evidence="2" key="2">
    <citation type="submission" date="2015-01" db="EMBL/GenBank/DDBJ databases">
        <title>Evolutionary Origins and Diversification of the Mycorrhizal Mutualists.</title>
        <authorList>
            <consortium name="DOE Joint Genome Institute"/>
            <consortium name="Mycorrhizal Genomics Consortium"/>
            <person name="Kohler A."/>
            <person name="Kuo A."/>
            <person name="Nagy L.G."/>
            <person name="Floudas D."/>
            <person name="Copeland A."/>
            <person name="Barry K.W."/>
            <person name="Cichocki N."/>
            <person name="Veneault-Fourrey C."/>
            <person name="LaButti K."/>
            <person name="Lindquist E.A."/>
            <person name="Lipzen A."/>
            <person name="Lundell T."/>
            <person name="Morin E."/>
            <person name="Murat C."/>
            <person name="Riley R."/>
            <person name="Ohm R."/>
            <person name="Sun H."/>
            <person name="Tunlid A."/>
            <person name="Henrissat B."/>
            <person name="Grigoriev I.V."/>
            <person name="Hibbett D.S."/>
            <person name="Martin F."/>
        </authorList>
    </citation>
    <scope>NUCLEOTIDE SEQUENCE [LARGE SCALE GENOMIC DNA]</scope>
    <source>
        <strain evidence="2">Ve08.2h10</strain>
    </source>
</reference>
<keyword evidence="2" id="KW-1185">Reference proteome</keyword>
<dbReference type="HOGENOM" id="CLU_1678487_0_0_1"/>
<gene>
    <name evidence="1" type="ORF">PAXRUDRAFT_827766</name>
</gene>
<evidence type="ECO:0000313" key="1">
    <source>
        <dbReference type="EMBL" id="KIK94666.1"/>
    </source>
</evidence>
<protein>
    <submittedName>
        <fullName evidence="1">Uncharacterized protein</fullName>
    </submittedName>
</protein>
<name>A0A0D0DX96_9AGAM</name>
<proteinExistence type="predicted"/>
<dbReference type="InParanoid" id="A0A0D0DX96"/>
<dbReference type="EMBL" id="KN825092">
    <property type="protein sequence ID" value="KIK94666.1"/>
    <property type="molecule type" value="Genomic_DNA"/>
</dbReference>